<evidence type="ECO:0000313" key="3">
    <source>
        <dbReference type="Proteomes" id="UP000254863"/>
    </source>
</evidence>
<evidence type="ECO:0000313" key="2">
    <source>
        <dbReference type="EMBL" id="STV74958.1"/>
    </source>
</evidence>
<evidence type="ECO:0000256" key="1">
    <source>
        <dbReference type="SAM" id="MobiDB-lite"/>
    </source>
</evidence>
<accession>A0A7H4N213</accession>
<gene>
    <name evidence="2" type="ORF">NCTC11685_01287</name>
</gene>
<dbReference type="AlphaFoldDB" id="A0A7H4N213"/>
<dbReference type="AntiFam" id="ANF00095">
    <property type="entry name" value="Shadow ORF (opposite ABC transporters)"/>
</dbReference>
<sequence length="140" mass="16056">MVRQLTVQRHPLHQRRHLLIFLLPAAVEAPGDIVRDVQMGEQRAFLRHVAHPAQVGGNKCPLRKQRAPLHNNAPAIRRFETGEDPQQRGFTGAGGTNYRRPAACGHRQIQVFRAPAYRQKDFEIEESSSIYRPAIFFDWI</sequence>
<protein>
    <submittedName>
        <fullName evidence="2">Uncharacterized protein</fullName>
    </submittedName>
</protein>
<proteinExistence type="predicted"/>
<name>A0A7H4N213_9ENTR</name>
<comment type="caution">
    <text evidence="2">The sequence shown here is derived from an EMBL/GenBank/DDBJ whole genome shotgun (WGS) entry which is preliminary data.</text>
</comment>
<reference evidence="2 3" key="1">
    <citation type="submission" date="2018-06" db="EMBL/GenBank/DDBJ databases">
        <authorList>
            <consortium name="Pathogen Informatics"/>
            <person name="Doyle S."/>
        </authorList>
    </citation>
    <scope>NUCLEOTIDE SEQUENCE [LARGE SCALE GENOMIC DNA]</scope>
    <source>
        <strain evidence="2 3">NCTC11685</strain>
    </source>
</reference>
<dbReference type="Proteomes" id="UP000254863">
    <property type="component" value="Unassembled WGS sequence"/>
</dbReference>
<dbReference type="EMBL" id="UGMS01000001">
    <property type="protein sequence ID" value="STV74958.1"/>
    <property type="molecule type" value="Genomic_DNA"/>
</dbReference>
<feature type="region of interest" description="Disordered" evidence="1">
    <location>
        <begin position="79"/>
        <end position="99"/>
    </location>
</feature>
<organism evidence="2 3">
    <name type="scientific">Klebsiella michiganensis</name>
    <dbReference type="NCBI Taxonomy" id="1134687"/>
    <lineage>
        <taxon>Bacteria</taxon>
        <taxon>Pseudomonadati</taxon>
        <taxon>Pseudomonadota</taxon>
        <taxon>Gammaproteobacteria</taxon>
        <taxon>Enterobacterales</taxon>
        <taxon>Enterobacteriaceae</taxon>
        <taxon>Klebsiella/Raoultella group</taxon>
        <taxon>Klebsiella</taxon>
    </lineage>
</organism>